<keyword evidence="5" id="KW-1185">Reference proteome</keyword>
<evidence type="ECO:0000259" key="3">
    <source>
        <dbReference type="PROSITE" id="PS51186"/>
    </source>
</evidence>
<dbReference type="PROSITE" id="PS51186">
    <property type="entry name" value="GNAT"/>
    <property type="match status" value="2"/>
</dbReference>
<keyword evidence="2" id="KW-0012">Acyltransferase</keyword>
<gene>
    <name evidence="4" type="ORF">KQJ23_04910</name>
</gene>
<dbReference type="PANTHER" id="PTHR43877">
    <property type="entry name" value="AMINOALKYLPHOSPHONATE N-ACETYLTRANSFERASE-RELATED-RELATED"/>
    <property type="match status" value="1"/>
</dbReference>
<evidence type="ECO:0000256" key="2">
    <source>
        <dbReference type="ARBA" id="ARBA00023315"/>
    </source>
</evidence>
<dbReference type="EMBL" id="JAHLQJ010000003">
    <property type="protein sequence ID" value="MBU5671169.1"/>
    <property type="molecule type" value="Genomic_DNA"/>
</dbReference>
<feature type="domain" description="N-acetyltransferase" evidence="3">
    <location>
        <begin position="175"/>
        <end position="320"/>
    </location>
</feature>
<feature type="domain" description="N-acetyltransferase" evidence="3">
    <location>
        <begin position="1"/>
        <end position="182"/>
    </location>
</feature>
<evidence type="ECO:0000313" key="4">
    <source>
        <dbReference type="EMBL" id="MBU5671169.1"/>
    </source>
</evidence>
<evidence type="ECO:0000256" key="1">
    <source>
        <dbReference type="ARBA" id="ARBA00022679"/>
    </source>
</evidence>
<dbReference type="CDD" id="cd04301">
    <property type="entry name" value="NAT_SF"/>
    <property type="match status" value="1"/>
</dbReference>
<keyword evidence="1" id="KW-0808">Transferase</keyword>
<proteinExistence type="predicted"/>
<reference evidence="4 5" key="1">
    <citation type="submission" date="2021-06" db="EMBL/GenBank/DDBJ databases">
        <authorList>
            <person name="Sun Q."/>
            <person name="Li D."/>
        </authorList>
    </citation>
    <scope>NUCLEOTIDE SEQUENCE [LARGE SCALE GENOMIC DNA]</scope>
    <source>
        <strain evidence="4 5">MSJ-6</strain>
    </source>
</reference>
<sequence length="320" mass="36174">MILEPFEKKHEEEIVALWNGELGKTFPMQLRLLQQNWTMDPRLLKEGSWVARDTLGGSITGFVASKLVHPQDGRFGLIQGQGWISALLVASAQRYQGTGGLLLRKAEEALRSAGASRIALGNDLHLRMFPGIPSELEQVRQWFERRGYLFREEAFDLLKTYAEKEPTDLPTLGEASMRVAVPTDRAALTEFMARCFPGTWDLQHCDYWERGGTGQEYVLLEQQGKLIGFCRMNTIHAPLLAQNVYWSPLLEGELGGVGPLGIDEAYRGHRYGLSIVQGAIHFLRTRGVRHIVIDTTPFVDFYGKLGYTVWKSYAKYDKPL</sequence>
<dbReference type="Proteomes" id="UP000743001">
    <property type="component" value="Unassembled WGS sequence"/>
</dbReference>
<dbReference type="InterPro" id="IPR050832">
    <property type="entry name" value="Bact_Acetyltransf"/>
</dbReference>
<evidence type="ECO:0000313" key="5">
    <source>
        <dbReference type="Proteomes" id="UP000743001"/>
    </source>
</evidence>
<organism evidence="4 5">
    <name type="scientific">Paenibacillus brevis</name>
    <dbReference type="NCBI Taxonomy" id="2841508"/>
    <lineage>
        <taxon>Bacteria</taxon>
        <taxon>Bacillati</taxon>
        <taxon>Bacillota</taxon>
        <taxon>Bacilli</taxon>
        <taxon>Bacillales</taxon>
        <taxon>Paenibacillaceae</taxon>
        <taxon>Paenibacillus</taxon>
    </lineage>
</organism>
<protein>
    <submittedName>
        <fullName evidence="4">GNAT family N-acetyltransferase</fullName>
    </submittedName>
</protein>
<accession>A0ABS6FLT8</accession>
<dbReference type="InterPro" id="IPR000182">
    <property type="entry name" value="GNAT_dom"/>
</dbReference>
<dbReference type="RefSeq" id="WP_216477569.1">
    <property type="nucleotide sequence ID" value="NZ_JAHLQJ010000003.1"/>
</dbReference>
<dbReference type="Pfam" id="PF00583">
    <property type="entry name" value="Acetyltransf_1"/>
    <property type="match status" value="2"/>
</dbReference>
<name>A0ABS6FLT8_9BACL</name>
<comment type="caution">
    <text evidence="4">The sequence shown here is derived from an EMBL/GenBank/DDBJ whole genome shotgun (WGS) entry which is preliminary data.</text>
</comment>